<dbReference type="EMBL" id="MU003719">
    <property type="protein sequence ID" value="KAF2803209.1"/>
    <property type="molecule type" value="Genomic_DNA"/>
</dbReference>
<keyword evidence="8" id="KW-0418">Kinase</keyword>
<proteinExistence type="inferred from homology"/>
<evidence type="ECO:0000256" key="3">
    <source>
        <dbReference type="ARBA" id="ARBA00012513"/>
    </source>
</evidence>
<keyword evidence="18" id="KW-1185">Reference proteome</keyword>
<dbReference type="InterPro" id="IPR011009">
    <property type="entry name" value="Kinase-like_dom_sf"/>
</dbReference>
<evidence type="ECO:0000313" key="18">
    <source>
        <dbReference type="Proteomes" id="UP000504636"/>
    </source>
</evidence>
<dbReference type="FunFam" id="1.10.10.10:FF:000053">
    <property type="entry name" value="Serine/threonine-protein kinase RIO2"/>
    <property type="match status" value="1"/>
</dbReference>
<comment type="catalytic activity">
    <reaction evidence="12">
        <text>L-seryl-[protein] + ATP = O-phospho-L-seryl-[protein] + ADP + H(+)</text>
        <dbReference type="Rhea" id="RHEA:17989"/>
        <dbReference type="Rhea" id="RHEA-COMP:9863"/>
        <dbReference type="Rhea" id="RHEA-COMP:11604"/>
        <dbReference type="ChEBI" id="CHEBI:15378"/>
        <dbReference type="ChEBI" id="CHEBI:29999"/>
        <dbReference type="ChEBI" id="CHEBI:30616"/>
        <dbReference type="ChEBI" id="CHEBI:83421"/>
        <dbReference type="ChEBI" id="CHEBI:456216"/>
        <dbReference type="EC" id="2.7.11.1"/>
    </reaction>
</comment>
<dbReference type="Pfam" id="PF09202">
    <property type="entry name" value="Rio2_N"/>
    <property type="match status" value="1"/>
</dbReference>
<evidence type="ECO:0000256" key="9">
    <source>
        <dbReference type="ARBA" id="ARBA00022840"/>
    </source>
</evidence>
<evidence type="ECO:0000256" key="14">
    <source>
        <dbReference type="ARBA" id="ARBA00068837"/>
    </source>
</evidence>
<evidence type="ECO:0000256" key="5">
    <source>
        <dbReference type="ARBA" id="ARBA00022679"/>
    </source>
</evidence>
<organism evidence="17">
    <name type="scientific">Mytilinidion resinicola</name>
    <dbReference type="NCBI Taxonomy" id="574789"/>
    <lineage>
        <taxon>Eukaryota</taxon>
        <taxon>Fungi</taxon>
        <taxon>Dikarya</taxon>
        <taxon>Ascomycota</taxon>
        <taxon>Pezizomycotina</taxon>
        <taxon>Dothideomycetes</taxon>
        <taxon>Pleosporomycetidae</taxon>
        <taxon>Mytilinidiales</taxon>
        <taxon>Mytilinidiaceae</taxon>
        <taxon>Mytilinidion</taxon>
    </lineage>
</organism>
<comment type="catalytic activity">
    <reaction evidence="11">
        <text>L-threonyl-[protein] + ATP = O-phospho-L-threonyl-[protein] + ADP + H(+)</text>
        <dbReference type="Rhea" id="RHEA:46608"/>
        <dbReference type="Rhea" id="RHEA-COMP:11060"/>
        <dbReference type="Rhea" id="RHEA-COMP:11605"/>
        <dbReference type="ChEBI" id="CHEBI:15378"/>
        <dbReference type="ChEBI" id="CHEBI:30013"/>
        <dbReference type="ChEBI" id="CHEBI:30616"/>
        <dbReference type="ChEBI" id="CHEBI:61977"/>
        <dbReference type="ChEBI" id="CHEBI:456216"/>
        <dbReference type="EC" id="2.7.11.1"/>
    </reaction>
</comment>
<dbReference type="CDD" id="cd05144">
    <property type="entry name" value="RIO2_C"/>
    <property type="match status" value="1"/>
</dbReference>
<keyword evidence="10" id="KW-0460">Magnesium</keyword>
<gene>
    <name evidence="17 19" type="ORF">BDZ99DRAFT_512286</name>
</gene>
<dbReference type="Proteomes" id="UP000504636">
    <property type="component" value="Unplaced"/>
</dbReference>
<dbReference type="InterPro" id="IPR036388">
    <property type="entry name" value="WH-like_DNA-bd_sf"/>
</dbReference>
<dbReference type="PANTHER" id="PTHR45852">
    <property type="entry name" value="SER/THR-PROTEIN KINASE RIO2"/>
    <property type="match status" value="1"/>
</dbReference>
<dbReference type="SMART" id="SM00090">
    <property type="entry name" value="RIO"/>
    <property type="match status" value="1"/>
</dbReference>
<comment type="similarity">
    <text evidence="2">Belongs to the protein kinase superfamily. RIO-type Ser/Thr kinase family.</text>
</comment>
<dbReference type="SUPFAM" id="SSF56112">
    <property type="entry name" value="Protein kinase-like (PK-like)"/>
    <property type="match status" value="1"/>
</dbReference>
<evidence type="ECO:0000256" key="8">
    <source>
        <dbReference type="ARBA" id="ARBA00022777"/>
    </source>
</evidence>
<dbReference type="FunFam" id="3.30.200.20:FF:000052">
    <property type="entry name" value="Serine/threonine-protein kinase RIO2"/>
    <property type="match status" value="1"/>
</dbReference>
<evidence type="ECO:0000256" key="10">
    <source>
        <dbReference type="ARBA" id="ARBA00022842"/>
    </source>
</evidence>
<name>A0A6A6Y3J9_9PEZI</name>
<evidence type="ECO:0000256" key="7">
    <source>
        <dbReference type="ARBA" id="ARBA00022741"/>
    </source>
</evidence>
<dbReference type="Gene3D" id="1.10.10.10">
    <property type="entry name" value="Winged helix-like DNA-binding domain superfamily/Winged helix DNA-binding domain"/>
    <property type="match status" value="1"/>
</dbReference>
<dbReference type="InterPro" id="IPR015285">
    <property type="entry name" value="RIO2_wHTH_N"/>
</dbReference>
<accession>A0A6A6Y3J9</accession>
<dbReference type="InterPro" id="IPR036390">
    <property type="entry name" value="WH_DNA-bd_sf"/>
</dbReference>
<evidence type="ECO:0000256" key="6">
    <source>
        <dbReference type="ARBA" id="ARBA00022723"/>
    </source>
</evidence>
<dbReference type="GO" id="GO:0030688">
    <property type="term" value="C:preribosome, small subunit precursor"/>
    <property type="evidence" value="ECO:0007669"/>
    <property type="project" value="TreeGrafter"/>
</dbReference>
<dbReference type="GO" id="GO:0005634">
    <property type="term" value="C:nucleus"/>
    <property type="evidence" value="ECO:0007669"/>
    <property type="project" value="TreeGrafter"/>
</dbReference>
<dbReference type="GO" id="GO:0046872">
    <property type="term" value="F:metal ion binding"/>
    <property type="evidence" value="ECO:0007669"/>
    <property type="project" value="UniProtKB-KW"/>
</dbReference>
<sequence>MKLDTKAIRHLTAEDWRVLTAVEMGSKNHELVPTKLIGQISGLKSGVHRNISNLAKVNLIAKIQNAKYDGYRLTYGGLDYLALNTHRKSTSIYSVGNQIGVGKESDIYVVASAEGIQRVLKIHRLGRISFRTVKANRDYLRNRTSGSWMYMSRLAALKEFSIMKALHENDFPVPVPVAQSRHTIVMSLINAFPLRQISSVPDPAGLYAELLALIVRLAGVGLIHGDYNEFNILIEERKMGLDGKTHSLPDIEEEQELDALGNAPMLEGGTEVKEPTESITLVPTIIDFPQMVSIDHPNAQYYFDRDVACIKRFFSRRFHFTSDEPGPFFAESIKVVQNRLDIAVEASGFSRKMAKELDAYMKEVGADGIEGEGRAEGEEEDDDSELEEGGVLVQPEVGALPPTEDEEVLASQGGPVTAANLRLLHSSLVHGMEVLDIKDGEAAPELVPAVAPSVAQSTFSKRGAAKAAAGWSI</sequence>
<dbReference type="GO" id="GO:0004674">
    <property type="term" value="F:protein serine/threonine kinase activity"/>
    <property type="evidence" value="ECO:0007669"/>
    <property type="project" value="UniProtKB-KW"/>
</dbReference>
<feature type="region of interest" description="Disordered" evidence="15">
    <location>
        <begin position="367"/>
        <end position="388"/>
    </location>
</feature>
<feature type="compositionally biased region" description="Acidic residues" evidence="15">
    <location>
        <begin position="377"/>
        <end position="388"/>
    </location>
</feature>
<dbReference type="InterPro" id="IPR030484">
    <property type="entry name" value="Rio2"/>
</dbReference>
<dbReference type="EC" id="2.7.11.1" evidence="3"/>
<evidence type="ECO:0000256" key="11">
    <source>
        <dbReference type="ARBA" id="ARBA00047899"/>
    </source>
</evidence>
<feature type="domain" description="RIO kinase" evidence="16">
    <location>
        <begin position="64"/>
        <end position="338"/>
    </location>
</feature>
<evidence type="ECO:0000256" key="4">
    <source>
        <dbReference type="ARBA" id="ARBA00022527"/>
    </source>
</evidence>
<dbReference type="GO" id="GO:0005524">
    <property type="term" value="F:ATP binding"/>
    <property type="evidence" value="ECO:0007669"/>
    <property type="project" value="UniProtKB-KW"/>
</dbReference>
<dbReference type="Gene3D" id="3.30.200.20">
    <property type="entry name" value="Phosphorylase Kinase, domain 1"/>
    <property type="match status" value="1"/>
</dbReference>
<keyword evidence="6" id="KW-0479">Metal-binding</keyword>
<dbReference type="PANTHER" id="PTHR45852:SF1">
    <property type="entry name" value="SERINE_THREONINE-PROTEIN KINASE RIO2"/>
    <property type="match status" value="1"/>
</dbReference>
<keyword evidence="4" id="KW-0723">Serine/threonine-protein kinase</keyword>
<evidence type="ECO:0000256" key="2">
    <source>
        <dbReference type="ARBA" id="ARBA00009196"/>
    </source>
</evidence>
<dbReference type="InterPro" id="IPR000687">
    <property type="entry name" value="RIO_kinase"/>
</dbReference>
<keyword evidence="5" id="KW-0808">Transferase</keyword>
<dbReference type="GO" id="GO:0005829">
    <property type="term" value="C:cytosol"/>
    <property type="evidence" value="ECO:0007669"/>
    <property type="project" value="TreeGrafter"/>
</dbReference>
<evidence type="ECO:0000256" key="1">
    <source>
        <dbReference type="ARBA" id="ARBA00001946"/>
    </source>
</evidence>
<dbReference type="GeneID" id="54465512"/>
<keyword evidence="7" id="KW-0547">Nucleotide-binding</keyword>
<dbReference type="GO" id="GO:0030490">
    <property type="term" value="P:maturation of SSU-rRNA"/>
    <property type="evidence" value="ECO:0007669"/>
    <property type="project" value="TreeGrafter"/>
</dbReference>
<feature type="compositionally biased region" description="Basic and acidic residues" evidence="15">
    <location>
        <begin position="367"/>
        <end position="376"/>
    </location>
</feature>
<evidence type="ECO:0000259" key="16">
    <source>
        <dbReference type="SMART" id="SM00090"/>
    </source>
</evidence>
<evidence type="ECO:0000313" key="19">
    <source>
        <dbReference type="RefSeq" id="XP_033570173.1"/>
    </source>
</evidence>
<reference evidence="19" key="2">
    <citation type="submission" date="2020-04" db="EMBL/GenBank/DDBJ databases">
        <authorList>
            <consortium name="NCBI Genome Project"/>
        </authorList>
    </citation>
    <scope>NUCLEOTIDE SEQUENCE</scope>
    <source>
        <strain evidence="19">CBS 304.34</strain>
    </source>
</reference>
<evidence type="ECO:0000256" key="13">
    <source>
        <dbReference type="ARBA" id="ARBA00068353"/>
    </source>
</evidence>
<dbReference type="RefSeq" id="XP_033570173.1">
    <property type="nucleotide sequence ID" value="XM_033724619.1"/>
</dbReference>
<dbReference type="InterPro" id="IPR018934">
    <property type="entry name" value="RIO_dom"/>
</dbReference>
<dbReference type="Gene3D" id="1.10.510.10">
    <property type="entry name" value="Transferase(Phosphotransferase) domain 1"/>
    <property type="match status" value="1"/>
</dbReference>
<dbReference type="SUPFAM" id="SSF46785">
    <property type="entry name" value="Winged helix' DNA-binding domain"/>
    <property type="match status" value="1"/>
</dbReference>
<reference evidence="19" key="3">
    <citation type="submission" date="2025-04" db="UniProtKB">
        <authorList>
            <consortium name="RefSeq"/>
        </authorList>
    </citation>
    <scope>IDENTIFICATION</scope>
    <source>
        <strain evidence="19">CBS 304.34</strain>
    </source>
</reference>
<evidence type="ECO:0000256" key="12">
    <source>
        <dbReference type="ARBA" id="ARBA00048679"/>
    </source>
</evidence>
<comment type="cofactor">
    <cofactor evidence="1">
        <name>Mg(2+)</name>
        <dbReference type="ChEBI" id="CHEBI:18420"/>
    </cofactor>
</comment>
<dbReference type="OrthoDB" id="10258631at2759"/>
<dbReference type="AlphaFoldDB" id="A0A6A6Y3J9"/>
<evidence type="ECO:0000313" key="17">
    <source>
        <dbReference type="EMBL" id="KAF2803209.1"/>
    </source>
</evidence>
<reference evidence="17 19" key="1">
    <citation type="journal article" date="2020" name="Stud. Mycol.">
        <title>101 Dothideomycetes genomes: a test case for predicting lifestyles and emergence of pathogens.</title>
        <authorList>
            <person name="Haridas S."/>
            <person name="Albert R."/>
            <person name="Binder M."/>
            <person name="Bloem J."/>
            <person name="Labutti K."/>
            <person name="Salamov A."/>
            <person name="Andreopoulos B."/>
            <person name="Baker S."/>
            <person name="Barry K."/>
            <person name="Bills G."/>
            <person name="Bluhm B."/>
            <person name="Cannon C."/>
            <person name="Castanera R."/>
            <person name="Culley D."/>
            <person name="Daum C."/>
            <person name="Ezra D."/>
            <person name="Gonzalez J."/>
            <person name="Henrissat B."/>
            <person name="Kuo A."/>
            <person name="Liang C."/>
            <person name="Lipzen A."/>
            <person name="Lutzoni F."/>
            <person name="Magnuson J."/>
            <person name="Mondo S."/>
            <person name="Nolan M."/>
            <person name="Ohm R."/>
            <person name="Pangilinan J."/>
            <person name="Park H.-J."/>
            <person name="Ramirez L."/>
            <person name="Alfaro M."/>
            <person name="Sun H."/>
            <person name="Tritt A."/>
            <person name="Yoshinaga Y."/>
            <person name="Zwiers L.-H."/>
            <person name="Turgeon B."/>
            <person name="Goodwin S."/>
            <person name="Spatafora J."/>
            <person name="Crous P."/>
            <person name="Grigoriev I."/>
        </authorList>
    </citation>
    <scope>NUCLEOTIDE SEQUENCE</scope>
    <source>
        <strain evidence="17 19">CBS 304.34</strain>
    </source>
</reference>
<dbReference type="Pfam" id="PF01163">
    <property type="entry name" value="RIO1"/>
    <property type="match status" value="2"/>
</dbReference>
<keyword evidence="9" id="KW-0067">ATP-binding</keyword>
<evidence type="ECO:0000256" key="15">
    <source>
        <dbReference type="SAM" id="MobiDB-lite"/>
    </source>
</evidence>
<protein>
    <recommendedName>
        <fullName evidence="13">Serine/threonine-protein kinase RIO2</fullName>
        <ecNumber evidence="3">2.7.11.1</ecNumber>
    </recommendedName>
    <alternativeName>
        <fullName evidence="14">Serine/threonine-protein kinase rio2</fullName>
    </alternativeName>
</protein>